<sequence length="209" mass="22455">MGKVKTGTTSEYDASDEVELVDSLDEAEETYGGGTPTRMGITADIEWAGTRNPRANRSTTLDGLNLRPVLTALAAYRAAVGRVAEAGRGIERAERAYGAKGWHAQLVAIERTRAGRAAADRAGLNPTRRTFERWMSGGRPNAANRARIAEAYGSVRAERVERERGAVGRAQSAAASARHAVAQALSAAVSDRYGAEVRFREISNLTFHP</sequence>
<reference evidence="1 2" key="1">
    <citation type="submission" date="2021-01" db="EMBL/GenBank/DDBJ databases">
        <title>Actinoplanes sp. nov. LDG1-06 isolated from lichen.</title>
        <authorList>
            <person name="Saeng-In P."/>
            <person name="Phongsopitanun W."/>
            <person name="Kanchanasin P."/>
            <person name="Yuki M."/>
            <person name="Kudo T."/>
            <person name="Ohkuma M."/>
            <person name="Tanasupawat S."/>
        </authorList>
    </citation>
    <scope>NUCLEOTIDE SEQUENCE [LARGE SCALE GENOMIC DNA]</scope>
    <source>
        <strain evidence="1 2">LDG1-06</strain>
    </source>
</reference>
<protein>
    <submittedName>
        <fullName evidence="1">Uncharacterized protein</fullName>
    </submittedName>
</protein>
<name>A0ABS2AVF0_9ACTN</name>
<evidence type="ECO:0000313" key="1">
    <source>
        <dbReference type="EMBL" id="MBM2623852.1"/>
    </source>
</evidence>
<dbReference type="EMBL" id="JAENHP010000048">
    <property type="protein sequence ID" value="MBM2623852.1"/>
    <property type="molecule type" value="Genomic_DNA"/>
</dbReference>
<gene>
    <name evidence="1" type="ORF">JIG36_51020</name>
</gene>
<dbReference type="RefSeq" id="WP_203384203.1">
    <property type="nucleotide sequence ID" value="NZ_JAENHP010000048.1"/>
</dbReference>
<dbReference type="Proteomes" id="UP000632138">
    <property type="component" value="Unassembled WGS sequence"/>
</dbReference>
<proteinExistence type="predicted"/>
<keyword evidence="2" id="KW-1185">Reference proteome</keyword>
<accession>A0ABS2AVF0</accession>
<organism evidence="1 2">
    <name type="scientific">Paractinoplanes ovalisporus</name>
    <dbReference type="NCBI Taxonomy" id="2810368"/>
    <lineage>
        <taxon>Bacteria</taxon>
        <taxon>Bacillati</taxon>
        <taxon>Actinomycetota</taxon>
        <taxon>Actinomycetes</taxon>
        <taxon>Micromonosporales</taxon>
        <taxon>Micromonosporaceae</taxon>
        <taxon>Paractinoplanes</taxon>
    </lineage>
</organism>
<evidence type="ECO:0000313" key="2">
    <source>
        <dbReference type="Proteomes" id="UP000632138"/>
    </source>
</evidence>
<comment type="caution">
    <text evidence="1">The sequence shown here is derived from an EMBL/GenBank/DDBJ whole genome shotgun (WGS) entry which is preliminary data.</text>
</comment>